<sequence>MKPSCKHPLLTLLNSCTTLHTLKQIHGQFILNGLILHTYPISRLLLVSSSLASISYTLAIFNRVLNPTIFLYNTLISSCIRNGHAQIALSLYHQVIAGPPHLEPNSYTFPSLFKAFGARELFRHGAALHAHVVKFLQHPHDNFVQVSLLNFYSRCGRVDVARYFFDRIVDPDLAAWNSILSAYARISDYDEYFSLSCSGEEEEEEEEGIISSSMEVLNLFSLMQQKRSSSSMEPSELTLVALIMACANLSALSQGTWAHAYALRDTNNLRINHFMGTALITLYSNCGSLHLASQLFSTLPLKDTFCFNAMIRGYAIHGYGHDALDLFETMKREGFAPDDFTMLGVISACSHVGLVDQGRKHFGSIADPKLEHYCSLVDLLGRSGLLEEAEEVILSMPLKPNAILWRCLLGGARVHGNAAIGETASRKLVEIEAETSGNYVLLSNLYADLKLWDDADRLRVEMKDEGISKVPGFSEVVV</sequence>
<protein>
    <recommendedName>
        <fullName evidence="5">Pentatricopeptide repeat-containing protein</fullName>
    </recommendedName>
</protein>
<dbReference type="GO" id="GO:0009451">
    <property type="term" value="P:RNA modification"/>
    <property type="evidence" value="ECO:0007669"/>
    <property type="project" value="InterPro"/>
</dbReference>
<dbReference type="GO" id="GO:0003723">
    <property type="term" value="F:RNA binding"/>
    <property type="evidence" value="ECO:0007669"/>
    <property type="project" value="InterPro"/>
</dbReference>
<dbReference type="PANTHER" id="PTHR47926">
    <property type="entry name" value="PENTATRICOPEPTIDE REPEAT-CONTAINING PROTEIN"/>
    <property type="match status" value="1"/>
</dbReference>
<dbReference type="Pfam" id="PF13041">
    <property type="entry name" value="PPR_2"/>
    <property type="match status" value="1"/>
</dbReference>
<keyword evidence="1" id="KW-0677">Repeat</keyword>
<evidence type="ECO:0000256" key="1">
    <source>
        <dbReference type="ARBA" id="ARBA00022737"/>
    </source>
</evidence>
<dbReference type="FunFam" id="1.25.40.10:FF:000242">
    <property type="entry name" value="Pentatricopeptide repeat-containing protein"/>
    <property type="match status" value="1"/>
</dbReference>
<dbReference type="InterPro" id="IPR046848">
    <property type="entry name" value="E_motif"/>
</dbReference>
<dbReference type="PROSITE" id="PS51375">
    <property type="entry name" value="PPR"/>
    <property type="match status" value="1"/>
</dbReference>
<proteinExistence type="predicted"/>
<gene>
    <name evidence="3" type="ORF">M569_13609</name>
</gene>
<dbReference type="Proteomes" id="UP000015453">
    <property type="component" value="Unassembled WGS sequence"/>
</dbReference>
<dbReference type="NCBIfam" id="TIGR00756">
    <property type="entry name" value="PPR"/>
    <property type="match status" value="1"/>
</dbReference>
<dbReference type="EMBL" id="AUSU01007026">
    <property type="protein sequence ID" value="EPS61188.1"/>
    <property type="molecule type" value="Genomic_DNA"/>
</dbReference>
<evidence type="ECO:0008006" key="5">
    <source>
        <dbReference type="Google" id="ProtNLM"/>
    </source>
</evidence>
<evidence type="ECO:0000313" key="4">
    <source>
        <dbReference type="Proteomes" id="UP000015453"/>
    </source>
</evidence>
<organism evidence="3 4">
    <name type="scientific">Genlisea aurea</name>
    <dbReference type="NCBI Taxonomy" id="192259"/>
    <lineage>
        <taxon>Eukaryota</taxon>
        <taxon>Viridiplantae</taxon>
        <taxon>Streptophyta</taxon>
        <taxon>Embryophyta</taxon>
        <taxon>Tracheophyta</taxon>
        <taxon>Spermatophyta</taxon>
        <taxon>Magnoliopsida</taxon>
        <taxon>eudicotyledons</taxon>
        <taxon>Gunneridae</taxon>
        <taxon>Pentapetalae</taxon>
        <taxon>asterids</taxon>
        <taxon>lamiids</taxon>
        <taxon>Lamiales</taxon>
        <taxon>Lentibulariaceae</taxon>
        <taxon>Genlisea</taxon>
    </lineage>
</organism>
<dbReference type="InterPro" id="IPR002885">
    <property type="entry name" value="PPR_rpt"/>
</dbReference>
<reference evidence="3 4" key="1">
    <citation type="journal article" date="2013" name="BMC Genomics">
        <title>The miniature genome of a carnivorous plant Genlisea aurea contains a low number of genes and short non-coding sequences.</title>
        <authorList>
            <person name="Leushkin E.V."/>
            <person name="Sutormin R.A."/>
            <person name="Nabieva E.R."/>
            <person name="Penin A.A."/>
            <person name="Kondrashov A.S."/>
            <person name="Logacheva M.D."/>
        </authorList>
    </citation>
    <scope>NUCLEOTIDE SEQUENCE [LARGE SCALE GENOMIC DNA]</scope>
</reference>
<dbReference type="Pfam" id="PF01535">
    <property type="entry name" value="PPR"/>
    <property type="match status" value="2"/>
</dbReference>
<keyword evidence="4" id="KW-1185">Reference proteome</keyword>
<name>S8DEH5_9LAMI</name>
<evidence type="ECO:0000256" key="2">
    <source>
        <dbReference type="PROSITE-ProRule" id="PRU00708"/>
    </source>
</evidence>
<dbReference type="InterPro" id="IPR011990">
    <property type="entry name" value="TPR-like_helical_dom_sf"/>
</dbReference>
<dbReference type="PANTHER" id="PTHR47926:SF450">
    <property type="entry name" value="DYW DOMAIN-CONTAINING PROTEIN"/>
    <property type="match status" value="1"/>
</dbReference>
<dbReference type="AlphaFoldDB" id="S8DEH5"/>
<dbReference type="Gene3D" id="1.25.40.10">
    <property type="entry name" value="Tetratricopeptide repeat domain"/>
    <property type="match status" value="3"/>
</dbReference>
<dbReference type="OrthoDB" id="185373at2759"/>
<feature type="repeat" description="PPR" evidence="2">
    <location>
        <begin position="303"/>
        <end position="337"/>
    </location>
</feature>
<evidence type="ECO:0000313" key="3">
    <source>
        <dbReference type="EMBL" id="EPS61188.1"/>
    </source>
</evidence>
<comment type="caution">
    <text evidence="3">The sequence shown here is derived from an EMBL/GenBank/DDBJ whole genome shotgun (WGS) entry which is preliminary data.</text>
</comment>
<dbReference type="Pfam" id="PF20431">
    <property type="entry name" value="E_motif"/>
    <property type="match status" value="1"/>
</dbReference>
<accession>S8DEH5</accession>
<dbReference type="InterPro" id="IPR046960">
    <property type="entry name" value="PPR_At4g14850-like_plant"/>
</dbReference>